<comment type="caution">
    <text evidence="2">The sequence shown here is derived from an EMBL/GenBank/DDBJ whole genome shotgun (WGS) entry which is preliminary data.</text>
</comment>
<feature type="region of interest" description="Disordered" evidence="1">
    <location>
        <begin position="84"/>
        <end position="133"/>
    </location>
</feature>
<protein>
    <submittedName>
        <fullName evidence="2">Uncharacterized protein</fullName>
    </submittedName>
</protein>
<name>A0ABD0VM66_DENTH</name>
<proteinExistence type="predicted"/>
<evidence type="ECO:0000256" key="1">
    <source>
        <dbReference type="SAM" id="MobiDB-lite"/>
    </source>
</evidence>
<evidence type="ECO:0000313" key="2">
    <source>
        <dbReference type="EMBL" id="KAL0923727.1"/>
    </source>
</evidence>
<reference evidence="2 3" key="1">
    <citation type="journal article" date="2024" name="Plant Biotechnol. J.">
        <title>Dendrobium thyrsiflorum genome and its molecular insights into genes involved in important horticultural traits.</title>
        <authorList>
            <person name="Chen B."/>
            <person name="Wang J.Y."/>
            <person name="Zheng P.J."/>
            <person name="Li K.L."/>
            <person name="Liang Y.M."/>
            <person name="Chen X.F."/>
            <person name="Zhang C."/>
            <person name="Zhao X."/>
            <person name="He X."/>
            <person name="Zhang G.Q."/>
            <person name="Liu Z.J."/>
            <person name="Xu Q."/>
        </authorList>
    </citation>
    <scope>NUCLEOTIDE SEQUENCE [LARGE SCALE GENOMIC DNA]</scope>
    <source>
        <strain evidence="2">GZMU011</strain>
    </source>
</reference>
<gene>
    <name evidence="2" type="ORF">M5K25_007796</name>
</gene>
<dbReference type="Proteomes" id="UP001552299">
    <property type="component" value="Unassembled WGS sequence"/>
</dbReference>
<keyword evidence="3" id="KW-1185">Reference proteome</keyword>
<organism evidence="2 3">
    <name type="scientific">Dendrobium thyrsiflorum</name>
    <name type="common">Pinecone-like raceme dendrobium</name>
    <name type="synonym">Orchid</name>
    <dbReference type="NCBI Taxonomy" id="117978"/>
    <lineage>
        <taxon>Eukaryota</taxon>
        <taxon>Viridiplantae</taxon>
        <taxon>Streptophyta</taxon>
        <taxon>Embryophyta</taxon>
        <taxon>Tracheophyta</taxon>
        <taxon>Spermatophyta</taxon>
        <taxon>Magnoliopsida</taxon>
        <taxon>Liliopsida</taxon>
        <taxon>Asparagales</taxon>
        <taxon>Orchidaceae</taxon>
        <taxon>Epidendroideae</taxon>
        <taxon>Malaxideae</taxon>
        <taxon>Dendrobiinae</taxon>
        <taxon>Dendrobium</taxon>
    </lineage>
</organism>
<dbReference type="AlphaFoldDB" id="A0ABD0VM66"/>
<dbReference type="EMBL" id="JANQDX010000006">
    <property type="protein sequence ID" value="KAL0923727.1"/>
    <property type="molecule type" value="Genomic_DNA"/>
</dbReference>
<sequence>MHNFPFSSSTSHQKTNSCTLFSTVVGREPGATPTARRGVSARYHLSLWPTKWHFDLLPKADPEAKFWTEAEVARRVSALMLAGEEGGGQRRKGHRDHMGKGGQLATEAEVEADELVRRSGPPTVAPAVGRRGQ</sequence>
<accession>A0ABD0VM66</accession>
<evidence type="ECO:0000313" key="3">
    <source>
        <dbReference type="Proteomes" id="UP001552299"/>
    </source>
</evidence>